<evidence type="ECO:0000256" key="13">
    <source>
        <dbReference type="ARBA" id="ARBA00023295"/>
    </source>
</evidence>
<dbReference type="EC" id="4.2.99.18" evidence="15"/>
<comment type="caution">
    <text evidence="18">The sequence shown here is derived from an EMBL/GenBank/DDBJ whole genome shotgun (WGS) entry which is preliminary data.</text>
</comment>
<dbReference type="CDD" id="cd08966">
    <property type="entry name" value="EcFpg-like_N"/>
    <property type="match status" value="1"/>
</dbReference>
<comment type="function">
    <text evidence="15">Involved in base excision repair of DNA damaged by oxidation or by mutagenic agents. Acts as DNA glycosylase that recognizes and removes damaged bases. Has a preference for oxidized purines, such as 7,8-dihydro-8-oxoguanine (8-oxoG). Has AP (apurinic/apyrimidinic) lyase activity and introduces nicks in the DNA strand. Cleaves the DNA backbone by beta-delta elimination to generate a single-strand break at the site of the removed base with both 3'- and 5'-phosphates.</text>
</comment>
<comment type="cofactor">
    <cofactor evidence="15">
        <name>Zn(2+)</name>
        <dbReference type="ChEBI" id="CHEBI:29105"/>
    </cofactor>
    <text evidence="15">Binds 1 zinc ion per subunit.</text>
</comment>
<dbReference type="PANTHER" id="PTHR22993">
    <property type="entry name" value="FORMAMIDOPYRIMIDINE-DNA GLYCOSYLASE"/>
    <property type="match status" value="1"/>
</dbReference>
<dbReference type="NCBIfam" id="TIGR00577">
    <property type="entry name" value="fpg"/>
    <property type="match status" value="1"/>
</dbReference>
<dbReference type="RefSeq" id="WP_109062174.1">
    <property type="nucleotide sequence ID" value="NZ_QETA01000004.1"/>
</dbReference>
<dbReference type="GO" id="GO:0003684">
    <property type="term" value="F:damaged DNA binding"/>
    <property type="evidence" value="ECO:0007669"/>
    <property type="project" value="InterPro"/>
</dbReference>
<organism evidence="18 19">
    <name type="scientific">Corticimicrobacter populi</name>
    <dbReference type="NCBI Taxonomy" id="2175229"/>
    <lineage>
        <taxon>Bacteria</taxon>
        <taxon>Pseudomonadati</taxon>
        <taxon>Pseudomonadota</taxon>
        <taxon>Betaproteobacteria</taxon>
        <taxon>Burkholderiales</taxon>
        <taxon>Alcaligenaceae</taxon>
        <taxon>Corticimicrobacter</taxon>
    </lineage>
</organism>
<dbReference type="SMART" id="SM01232">
    <property type="entry name" value="H2TH"/>
    <property type="match status" value="1"/>
</dbReference>
<comment type="catalytic activity">
    <reaction evidence="1 15">
        <text>Hydrolysis of DNA containing ring-opened 7-methylguanine residues, releasing 2,6-diamino-4-hydroxy-5-(N-methyl)formamidopyrimidine.</text>
        <dbReference type="EC" id="3.2.2.23"/>
    </reaction>
</comment>
<accession>A0A2V1JZD1</accession>
<evidence type="ECO:0000256" key="14">
    <source>
        <dbReference type="ARBA" id="ARBA00044632"/>
    </source>
</evidence>
<evidence type="ECO:0000256" key="5">
    <source>
        <dbReference type="ARBA" id="ARBA00022763"/>
    </source>
</evidence>
<evidence type="ECO:0000256" key="12">
    <source>
        <dbReference type="ARBA" id="ARBA00023268"/>
    </source>
</evidence>
<dbReference type="Pfam" id="PF06831">
    <property type="entry name" value="H2TH"/>
    <property type="match status" value="1"/>
</dbReference>
<evidence type="ECO:0000256" key="3">
    <source>
        <dbReference type="ARBA" id="ARBA00011245"/>
    </source>
</evidence>
<evidence type="ECO:0000313" key="18">
    <source>
        <dbReference type="EMBL" id="PWF22649.1"/>
    </source>
</evidence>
<comment type="similarity">
    <text evidence="2 15">Belongs to the FPG family.</text>
</comment>
<evidence type="ECO:0000259" key="16">
    <source>
        <dbReference type="PROSITE" id="PS51066"/>
    </source>
</evidence>
<dbReference type="InterPro" id="IPR000214">
    <property type="entry name" value="Znf_DNA_glyclase/AP_lyase"/>
</dbReference>
<protein>
    <recommendedName>
        <fullName evidence="15">Formamidopyrimidine-DNA glycosylase</fullName>
        <shortName evidence="15">Fapy-DNA glycosylase</shortName>
        <ecNumber evidence="15">3.2.2.23</ecNumber>
    </recommendedName>
    <alternativeName>
        <fullName evidence="15">DNA-(apurinic or apyrimidinic site) lyase MutM</fullName>
        <shortName evidence="15">AP lyase MutM</shortName>
        <ecNumber evidence="15">4.2.99.18</ecNumber>
    </alternativeName>
</protein>
<dbReference type="GO" id="GO:0034039">
    <property type="term" value="F:8-oxo-7,8-dihydroguanine DNA N-glycosylase activity"/>
    <property type="evidence" value="ECO:0007669"/>
    <property type="project" value="TreeGrafter"/>
</dbReference>
<dbReference type="Gene3D" id="1.10.8.50">
    <property type="match status" value="1"/>
</dbReference>
<evidence type="ECO:0000256" key="1">
    <source>
        <dbReference type="ARBA" id="ARBA00001668"/>
    </source>
</evidence>
<keyword evidence="12 15" id="KW-0511">Multifunctional enzyme</keyword>
<dbReference type="NCBIfam" id="NF002211">
    <property type="entry name" value="PRK01103.1"/>
    <property type="match status" value="1"/>
</dbReference>
<feature type="active site" description="Proton donor; for beta-elimination activity" evidence="15">
    <location>
        <position position="58"/>
    </location>
</feature>
<dbReference type="PROSITE" id="PS51066">
    <property type="entry name" value="ZF_FPG_2"/>
    <property type="match status" value="1"/>
</dbReference>
<keyword evidence="5 15" id="KW-0227">DNA damage</keyword>
<keyword evidence="19" id="KW-1185">Reference proteome</keyword>
<dbReference type="InterPro" id="IPR012319">
    <property type="entry name" value="FPG_cat"/>
</dbReference>
<feature type="binding site" evidence="15">
    <location>
        <position position="109"/>
    </location>
    <ligand>
        <name>DNA</name>
        <dbReference type="ChEBI" id="CHEBI:16991"/>
    </ligand>
</feature>
<dbReference type="InterPro" id="IPR010979">
    <property type="entry name" value="Ribosomal_uS13-like_H2TH"/>
</dbReference>
<evidence type="ECO:0000259" key="17">
    <source>
        <dbReference type="PROSITE" id="PS51068"/>
    </source>
</evidence>
<dbReference type="AlphaFoldDB" id="A0A2V1JZD1"/>
<dbReference type="SMART" id="SM00898">
    <property type="entry name" value="Fapy_DNA_glyco"/>
    <property type="match status" value="1"/>
</dbReference>
<dbReference type="EMBL" id="QETA01000004">
    <property type="protein sequence ID" value="PWF22649.1"/>
    <property type="molecule type" value="Genomic_DNA"/>
</dbReference>
<dbReference type="PANTHER" id="PTHR22993:SF9">
    <property type="entry name" value="FORMAMIDOPYRIMIDINE-DNA GLYCOSYLASE"/>
    <property type="match status" value="1"/>
</dbReference>
<evidence type="ECO:0000256" key="9">
    <source>
        <dbReference type="ARBA" id="ARBA00023125"/>
    </source>
</evidence>
<evidence type="ECO:0000256" key="6">
    <source>
        <dbReference type="ARBA" id="ARBA00022771"/>
    </source>
</evidence>
<evidence type="ECO:0000256" key="8">
    <source>
        <dbReference type="ARBA" id="ARBA00022833"/>
    </source>
</evidence>
<evidence type="ECO:0000256" key="15">
    <source>
        <dbReference type="HAMAP-Rule" id="MF_00103"/>
    </source>
</evidence>
<feature type="active site" description="Proton donor" evidence="15">
    <location>
        <position position="3"/>
    </location>
</feature>
<evidence type="ECO:0000256" key="11">
    <source>
        <dbReference type="ARBA" id="ARBA00023239"/>
    </source>
</evidence>
<dbReference type="InterPro" id="IPR015887">
    <property type="entry name" value="DNA_glyclase_Znf_dom_DNA_BS"/>
</dbReference>
<comment type="subunit">
    <text evidence="3 15">Monomer.</text>
</comment>
<dbReference type="EC" id="3.2.2.23" evidence="15"/>
<keyword evidence="11 15" id="KW-0456">Lyase</keyword>
<feature type="active site" description="Schiff-base intermediate with DNA" evidence="15">
    <location>
        <position position="2"/>
    </location>
</feature>
<dbReference type="GO" id="GO:0140078">
    <property type="term" value="F:class I DNA-(apurinic or apyrimidinic site) endonuclease activity"/>
    <property type="evidence" value="ECO:0007669"/>
    <property type="project" value="UniProtKB-EC"/>
</dbReference>
<dbReference type="PROSITE" id="PS51068">
    <property type="entry name" value="FPG_CAT"/>
    <property type="match status" value="1"/>
</dbReference>
<feature type="active site" description="Proton donor; for delta-elimination activity" evidence="15">
    <location>
        <position position="263"/>
    </location>
</feature>
<proteinExistence type="inferred from homology"/>
<dbReference type="PROSITE" id="PS01242">
    <property type="entry name" value="ZF_FPG_1"/>
    <property type="match status" value="1"/>
</dbReference>
<feature type="domain" description="FPG-type" evidence="16">
    <location>
        <begin position="239"/>
        <end position="273"/>
    </location>
</feature>
<comment type="catalytic activity">
    <reaction evidence="14 15">
        <text>2'-deoxyribonucleotide-(2'-deoxyribose 5'-phosphate)-2'-deoxyribonucleotide-DNA = a 3'-end 2'-deoxyribonucleotide-(2,3-dehydro-2,3-deoxyribose 5'-phosphate)-DNA + a 5'-end 5'-phospho-2'-deoxyribonucleoside-DNA + H(+)</text>
        <dbReference type="Rhea" id="RHEA:66592"/>
        <dbReference type="Rhea" id="RHEA-COMP:13180"/>
        <dbReference type="Rhea" id="RHEA-COMP:16897"/>
        <dbReference type="Rhea" id="RHEA-COMP:17067"/>
        <dbReference type="ChEBI" id="CHEBI:15378"/>
        <dbReference type="ChEBI" id="CHEBI:136412"/>
        <dbReference type="ChEBI" id="CHEBI:157695"/>
        <dbReference type="ChEBI" id="CHEBI:167181"/>
        <dbReference type="EC" id="4.2.99.18"/>
    </reaction>
</comment>
<reference evidence="19" key="1">
    <citation type="submission" date="2018-05" db="EMBL/GenBank/DDBJ databases">
        <authorList>
            <person name="Li Y."/>
        </authorList>
    </citation>
    <scope>NUCLEOTIDE SEQUENCE [LARGE SCALE GENOMIC DNA]</scope>
    <source>
        <strain evidence="19">3d-2-2</strain>
    </source>
</reference>
<dbReference type="GO" id="GO:0006284">
    <property type="term" value="P:base-excision repair"/>
    <property type="evidence" value="ECO:0007669"/>
    <property type="project" value="InterPro"/>
</dbReference>
<feature type="binding site" evidence="15">
    <location>
        <position position="154"/>
    </location>
    <ligand>
        <name>DNA</name>
        <dbReference type="ChEBI" id="CHEBI:16991"/>
    </ligand>
</feature>
<dbReference type="FunFam" id="1.10.8.50:FF:000003">
    <property type="entry name" value="Formamidopyrimidine-DNA glycosylase"/>
    <property type="match status" value="1"/>
</dbReference>
<keyword evidence="6 15" id="KW-0863">Zinc-finger</keyword>
<evidence type="ECO:0000256" key="7">
    <source>
        <dbReference type="ARBA" id="ARBA00022801"/>
    </source>
</evidence>
<keyword evidence="10 15" id="KW-0234">DNA repair</keyword>
<keyword evidence="13 15" id="KW-0326">Glycosidase</keyword>
<keyword evidence="8 15" id="KW-0862">Zinc</keyword>
<dbReference type="Pfam" id="PF01149">
    <property type="entry name" value="Fapy_DNA_glyco"/>
    <property type="match status" value="1"/>
</dbReference>
<keyword evidence="4 15" id="KW-0479">Metal-binding</keyword>
<dbReference type="InterPro" id="IPR020629">
    <property type="entry name" value="FPG_Glyclase"/>
</dbReference>
<dbReference type="SUPFAM" id="SSF81624">
    <property type="entry name" value="N-terminal domain of MutM-like DNA repair proteins"/>
    <property type="match status" value="1"/>
</dbReference>
<dbReference type="InterPro" id="IPR035937">
    <property type="entry name" value="FPG_N"/>
</dbReference>
<gene>
    <name evidence="15" type="primary">mutM</name>
    <name evidence="15" type="synonym">fpg</name>
    <name evidence="18" type="ORF">DD235_11265</name>
</gene>
<evidence type="ECO:0000256" key="10">
    <source>
        <dbReference type="ARBA" id="ARBA00023204"/>
    </source>
</evidence>
<dbReference type="Gene3D" id="3.20.190.10">
    <property type="entry name" value="MutM-like, N-terminal"/>
    <property type="match status" value="1"/>
</dbReference>
<keyword evidence="9 15" id="KW-0238">DNA-binding</keyword>
<name>A0A2V1JZD1_9BURK</name>
<evidence type="ECO:0000256" key="4">
    <source>
        <dbReference type="ARBA" id="ARBA00022723"/>
    </source>
</evidence>
<dbReference type="SUPFAM" id="SSF46946">
    <property type="entry name" value="S13-like H2TH domain"/>
    <property type="match status" value="1"/>
</dbReference>
<dbReference type="SUPFAM" id="SSF57716">
    <property type="entry name" value="Glucocorticoid receptor-like (DNA-binding domain)"/>
    <property type="match status" value="1"/>
</dbReference>
<sequence>MPELPEVETTRCGIDAVMTGHPLHQLVVRQPALRWPVPAHLPQTLAGHSVLACQRRGKYLLIRFEHGTQIVHLGMSGSLRRTPDDELPRKHDHIDWIFDHATLRLHDPRRFGAVLWHPAEAGPIEAHPLLAILGMEPFDPALTPEWLHGQLHRRSLPIKQALLGGHIVVGVGNIYASESLFRAGIHPALPANRLSRPRCARLLQAIRDTLGDALRAGGTTLRDYVGIGGEPGYFQFHAYVYERDGQPCRQCGTAIRRIVQGTRATYFCPHCQPRR</sequence>
<feature type="domain" description="Formamidopyrimidine-DNA glycosylase catalytic" evidence="17">
    <location>
        <begin position="2"/>
        <end position="112"/>
    </location>
</feature>
<keyword evidence="7 15" id="KW-0378">Hydrolase</keyword>
<feature type="binding site" evidence="15">
    <location>
        <position position="91"/>
    </location>
    <ligand>
        <name>DNA</name>
        <dbReference type="ChEBI" id="CHEBI:16991"/>
    </ligand>
</feature>
<dbReference type="Proteomes" id="UP000245212">
    <property type="component" value="Unassembled WGS sequence"/>
</dbReference>
<dbReference type="InterPro" id="IPR010663">
    <property type="entry name" value="Znf_FPG/IleRS"/>
</dbReference>
<dbReference type="HAMAP" id="MF_00103">
    <property type="entry name" value="Fapy_DNA_glycosyl"/>
    <property type="match status" value="1"/>
</dbReference>
<dbReference type="GO" id="GO:0008270">
    <property type="term" value="F:zinc ion binding"/>
    <property type="evidence" value="ECO:0007669"/>
    <property type="project" value="UniProtKB-UniRule"/>
</dbReference>
<evidence type="ECO:0000313" key="19">
    <source>
        <dbReference type="Proteomes" id="UP000245212"/>
    </source>
</evidence>
<dbReference type="Pfam" id="PF06827">
    <property type="entry name" value="zf-FPG_IleRS"/>
    <property type="match status" value="1"/>
</dbReference>
<evidence type="ECO:0000256" key="2">
    <source>
        <dbReference type="ARBA" id="ARBA00009409"/>
    </source>
</evidence>
<dbReference type="InterPro" id="IPR015886">
    <property type="entry name" value="H2TH_FPG"/>
</dbReference>